<name>F6H5D0_VITVI</name>
<protein>
    <submittedName>
        <fullName evidence="1">Uncharacterized protein</fullName>
    </submittedName>
</protein>
<dbReference type="HOGENOM" id="CLU_3128155_0_0_1"/>
<dbReference type="AlphaFoldDB" id="F6H5D0"/>
<gene>
    <name evidence="1" type="ordered locus">VIT_12s0028g03710</name>
</gene>
<dbReference type="InParanoid" id="F6H5D0"/>
<keyword evidence="2" id="KW-1185">Reference proteome</keyword>
<proteinExistence type="predicted"/>
<accession>F6H5D0</accession>
<evidence type="ECO:0000313" key="1">
    <source>
        <dbReference type="EMBL" id="CCB47280.1"/>
    </source>
</evidence>
<evidence type="ECO:0000313" key="2">
    <source>
        <dbReference type="Proteomes" id="UP000009183"/>
    </source>
</evidence>
<dbReference type="PaxDb" id="29760-VIT_12s0028g03710.t01"/>
<reference evidence="2" key="1">
    <citation type="journal article" date="2007" name="Nature">
        <title>The grapevine genome sequence suggests ancestral hexaploidization in major angiosperm phyla.</title>
        <authorList>
            <consortium name="The French-Italian Public Consortium for Grapevine Genome Characterization."/>
            <person name="Jaillon O."/>
            <person name="Aury J.-M."/>
            <person name="Noel B."/>
            <person name="Policriti A."/>
            <person name="Clepet C."/>
            <person name="Casagrande A."/>
            <person name="Choisne N."/>
            <person name="Aubourg S."/>
            <person name="Vitulo N."/>
            <person name="Jubin C."/>
            <person name="Vezzi A."/>
            <person name="Legeai F."/>
            <person name="Hugueney P."/>
            <person name="Dasilva C."/>
            <person name="Horner D."/>
            <person name="Mica E."/>
            <person name="Jublot D."/>
            <person name="Poulain J."/>
            <person name="Bruyere C."/>
            <person name="Billault A."/>
            <person name="Segurens B."/>
            <person name="Gouyvenoux M."/>
            <person name="Ugarte E."/>
            <person name="Cattonaro F."/>
            <person name="Anthouard V."/>
            <person name="Vico V."/>
            <person name="Del Fabbro C."/>
            <person name="Alaux M."/>
            <person name="Di Gaspero G."/>
            <person name="Dumas V."/>
            <person name="Felice N."/>
            <person name="Paillard S."/>
            <person name="Juman I."/>
            <person name="Moroldo M."/>
            <person name="Scalabrin S."/>
            <person name="Canaguier A."/>
            <person name="Le Clainche I."/>
            <person name="Malacrida G."/>
            <person name="Durand E."/>
            <person name="Pesole G."/>
            <person name="Laucou V."/>
            <person name="Chatelet P."/>
            <person name="Merdinoglu D."/>
            <person name="Delledonne M."/>
            <person name="Pezzotti M."/>
            <person name="Lecharny A."/>
            <person name="Scarpelli C."/>
            <person name="Artiguenave F."/>
            <person name="Pe M.E."/>
            <person name="Valle G."/>
            <person name="Morgante M."/>
            <person name="Caboche M."/>
            <person name="Adam-Blondon A.-F."/>
            <person name="Weissenbach J."/>
            <person name="Quetier F."/>
            <person name="Wincker P."/>
        </authorList>
    </citation>
    <scope>NUCLEOTIDE SEQUENCE [LARGE SCALE GENOMIC DNA]</scope>
    <source>
        <strain evidence="2">cv. Pinot noir / PN40024</strain>
    </source>
</reference>
<dbReference type="Proteomes" id="UP000009183">
    <property type="component" value="Chromosome 12"/>
</dbReference>
<sequence>MIVAIFLESLPFITLPCEAKTIILTFYERRLTTTWRENGGKGEEKEGDRD</sequence>
<organism evidence="1 2">
    <name type="scientific">Vitis vinifera</name>
    <name type="common">Grape</name>
    <dbReference type="NCBI Taxonomy" id="29760"/>
    <lineage>
        <taxon>Eukaryota</taxon>
        <taxon>Viridiplantae</taxon>
        <taxon>Streptophyta</taxon>
        <taxon>Embryophyta</taxon>
        <taxon>Tracheophyta</taxon>
        <taxon>Spermatophyta</taxon>
        <taxon>Magnoliopsida</taxon>
        <taxon>eudicotyledons</taxon>
        <taxon>Gunneridae</taxon>
        <taxon>Pentapetalae</taxon>
        <taxon>rosids</taxon>
        <taxon>Vitales</taxon>
        <taxon>Vitaceae</taxon>
        <taxon>Viteae</taxon>
        <taxon>Vitis</taxon>
    </lineage>
</organism>
<dbReference type="EMBL" id="FN595235">
    <property type="protein sequence ID" value="CCB47280.1"/>
    <property type="molecule type" value="Genomic_DNA"/>
</dbReference>